<accession>H1XZ83</accession>
<sequence>MESIKKFVSSGLLKKARLGLITCVICTLSFRQASAQISTGQDMQQLLLDIEKLTQFKAILSDMQQGYSILTQGYGQVKDLSQGNFNLHSVFLNALLQVNPQVAKYARVADIIADEASILTEYKKAYKQFQSGGHFNADELDYLAKVYAQLTSAALNDVNDLANIITASKMRMSDDERLSAIDRIYSSSSDKLSFLRDFNRRVSVMALQRQQEQNEVNNLKSLYP</sequence>
<reference evidence="1" key="1">
    <citation type="submission" date="2011-09" db="EMBL/GenBank/DDBJ databases">
        <title>The permanent draft genome of Mucilaginibacter paludis DSM 18603.</title>
        <authorList>
            <consortium name="US DOE Joint Genome Institute (JGI-PGF)"/>
            <person name="Lucas S."/>
            <person name="Han J."/>
            <person name="Lapidus A."/>
            <person name="Bruce D."/>
            <person name="Goodwin L."/>
            <person name="Pitluck S."/>
            <person name="Peters L."/>
            <person name="Kyrpides N."/>
            <person name="Mavromatis K."/>
            <person name="Ivanova N."/>
            <person name="Mikhailova N."/>
            <person name="Held B."/>
            <person name="Detter J.C."/>
            <person name="Tapia R."/>
            <person name="Han C."/>
            <person name="Land M."/>
            <person name="Hauser L."/>
            <person name="Markowitz V."/>
            <person name="Cheng J.-F."/>
            <person name="Hugenholtz P."/>
            <person name="Woyke T."/>
            <person name="Wu D."/>
            <person name="Tindall B."/>
            <person name="Brambilla E."/>
            <person name="Klenk H.-P."/>
            <person name="Eisen J.A."/>
        </authorList>
    </citation>
    <scope>NUCLEOTIDE SEQUENCE [LARGE SCALE GENOMIC DNA]</scope>
    <source>
        <strain evidence="1">DSM 18603</strain>
    </source>
</reference>
<keyword evidence="2" id="KW-1185">Reference proteome</keyword>
<evidence type="ECO:0000313" key="1">
    <source>
        <dbReference type="EMBL" id="EHQ24668.1"/>
    </source>
</evidence>
<proteinExistence type="predicted"/>
<dbReference type="HOGENOM" id="CLU_109280_0_0_10"/>
<dbReference type="AlphaFoldDB" id="H1XZ83"/>
<dbReference type="RefSeq" id="WP_008504215.1">
    <property type="nucleotide sequence ID" value="NZ_CM001403.1"/>
</dbReference>
<evidence type="ECO:0000313" key="2">
    <source>
        <dbReference type="Proteomes" id="UP000002774"/>
    </source>
</evidence>
<protein>
    <recommendedName>
        <fullName evidence="3">TerB family tellurite resistance protein</fullName>
    </recommendedName>
</protein>
<organism evidence="1 2">
    <name type="scientific">Mucilaginibacter paludis DSM 18603</name>
    <dbReference type="NCBI Taxonomy" id="714943"/>
    <lineage>
        <taxon>Bacteria</taxon>
        <taxon>Pseudomonadati</taxon>
        <taxon>Bacteroidota</taxon>
        <taxon>Sphingobacteriia</taxon>
        <taxon>Sphingobacteriales</taxon>
        <taxon>Sphingobacteriaceae</taxon>
        <taxon>Mucilaginibacter</taxon>
    </lineage>
</organism>
<dbReference type="eggNOG" id="COG0497">
    <property type="taxonomic scope" value="Bacteria"/>
</dbReference>
<dbReference type="STRING" id="714943.Mucpa_0474"/>
<evidence type="ECO:0008006" key="3">
    <source>
        <dbReference type="Google" id="ProtNLM"/>
    </source>
</evidence>
<dbReference type="EMBL" id="CM001403">
    <property type="protein sequence ID" value="EHQ24668.1"/>
    <property type="molecule type" value="Genomic_DNA"/>
</dbReference>
<name>H1XZ83_9SPHI</name>
<gene>
    <name evidence="1" type="ORF">Mucpa_0474</name>
</gene>
<dbReference type="Proteomes" id="UP000002774">
    <property type="component" value="Chromosome"/>
</dbReference>